<keyword evidence="1" id="KW-0812">Transmembrane</keyword>
<dbReference type="EMBL" id="BARU01011767">
    <property type="protein sequence ID" value="GAH33085.1"/>
    <property type="molecule type" value="Genomic_DNA"/>
</dbReference>
<accession>X1FKP1</accession>
<keyword evidence="1" id="KW-1133">Transmembrane helix</keyword>
<keyword evidence="1" id="KW-0472">Membrane</keyword>
<dbReference type="AlphaFoldDB" id="X1FKP1"/>
<feature type="non-terminal residue" evidence="2">
    <location>
        <position position="1"/>
    </location>
</feature>
<feature type="transmembrane region" description="Helical" evidence="1">
    <location>
        <begin position="67"/>
        <end position="86"/>
    </location>
</feature>
<comment type="caution">
    <text evidence="2">The sequence shown here is derived from an EMBL/GenBank/DDBJ whole genome shotgun (WGS) entry which is preliminary data.</text>
</comment>
<name>X1FKP1_9ZZZZ</name>
<evidence type="ECO:0000313" key="2">
    <source>
        <dbReference type="EMBL" id="GAH33085.1"/>
    </source>
</evidence>
<organism evidence="2">
    <name type="scientific">marine sediment metagenome</name>
    <dbReference type="NCBI Taxonomy" id="412755"/>
    <lineage>
        <taxon>unclassified sequences</taxon>
        <taxon>metagenomes</taxon>
        <taxon>ecological metagenomes</taxon>
    </lineage>
</organism>
<gene>
    <name evidence="2" type="ORF">S03H2_21981</name>
</gene>
<protein>
    <submittedName>
        <fullName evidence="2">Uncharacterized protein</fullName>
    </submittedName>
</protein>
<sequence length="92" mass="9482">TISLSNGMLSDNLAEGITATWIGDSVRVVAAAAVAEATPPTAVNSSPEVTAPDKAAPSPAKTINWPVLWGVIGAAIAVGLIVFLRVRRRKAY</sequence>
<reference evidence="2" key="1">
    <citation type="journal article" date="2014" name="Front. Microbiol.">
        <title>High frequency of phylogenetically diverse reductive dehalogenase-homologous genes in deep subseafloor sedimentary metagenomes.</title>
        <authorList>
            <person name="Kawai M."/>
            <person name="Futagami T."/>
            <person name="Toyoda A."/>
            <person name="Takaki Y."/>
            <person name="Nishi S."/>
            <person name="Hori S."/>
            <person name="Arai W."/>
            <person name="Tsubouchi T."/>
            <person name="Morono Y."/>
            <person name="Uchiyama I."/>
            <person name="Ito T."/>
            <person name="Fujiyama A."/>
            <person name="Inagaki F."/>
            <person name="Takami H."/>
        </authorList>
    </citation>
    <scope>NUCLEOTIDE SEQUENCE</scope>
    <source>
        <strain evidence="2">Expedition CK06-06</strain>
    </source>
</reference>
<evidence type="ECO:0000256" key="1">
    <source>
        <dbReference type="SAM" id="Phobius"/>
    </source>
</evidence>
<proteinExistence type="predicted"/>